<evidence type="ECO:0000259" key="1">
    <source>
        <dbReference type="Pfam" id="PF18289"/>
    </source>
</evidence>
<evidence type="ECO:0000313" key="2">
    <source>
        <dbReference type="EMBL" id="NWH44551.1"/>
    </source>
</evidence>
<accession>A0A850VJL9</accession>
<feature type="non-terminal residue" evidence="2">
    <location>
        <position position="1"/>
    </location>
</feature>
<name>A0A850VJL9_FREMA</name>
<reference evidence="2" key="1">
    <citation type="submission" date="2019-09" db="EMBL/GenBank/DDBJ databases">
        <title>Bird 10,000 Genomes (B10K) Project - Family phase.</title>
        <authorList>
            <person name="Zhang G."/>
        </authorList>
    </citation>
    <scope>NUCLEOTIDE SEQUENCE</scope>
    <source>
        <strain evidence="2">B10K-DU-002-48</strain>
        <tissue evidence="2">Muscle</tissue>
    </source>
</reference>
<keyword evidence="3" id="KW-1185">Reference proteome</keyword>
<sequence>LGGLFTEDLGVAEVIYTEVALRLHIPKAKVLKCIEATMKVFVWALSKQKNFDFVFKNLGILVCRKGRVIMRFFEDLLRDVDKTGKLANSFLQV</sequence>
<gene>
    <name evidence="2" type="primary">Ccdc81_0</name>
    <name evidence="2" type="ORF">FREMAG_R09969</name>
</gene>
<feature type="non-terminal residue" evidence="2">
    <location>
        <position position="93"/>
    </location>
</feature>
<proteinExistence type="predicted"/>
<protein>
    <submittedName>
        <fullName evidence="2">CCD81 protein</fullName>
    </submittedName>
</protein>
<dbReference type="AlphaFoldDB" id="A0A850VJL9"/>
<comment type="caution">
    <text evidence="2">The sequence shown here is derived from an EMBL/GenBank/DDBJ whole genome shotgun (WGS) entry which is preliminary data.</text>
</comment>
<dbReference type="Pfam" id="PF18289">
    <property type="entry name" value="HU-CCDC81_euk_2"/>
    <property type="match status" value="1"/>
</dbReference>
<evidence type="ECO:0000313" key="3">
    <source>
        <dbReference type="Proteomes" id="UP000632118"/>
    </source>
</evidence>
<feature type="domain" description="CCDC81 HU" evidence="1">
    <location>
        <begin position="11"/>
        <end position="84"/>
    </location>
</feature>
<dbReference type="EMBL" id="WAAD01005982">
    <property type="protein sequence ID" value="NWH44551.1"/>
    <property type="molecule type" value="Genomic_DNA"/>
</dbReference>
<dbReference type="OrthoDB" id="125906at2759"/>
<organism evidence="2 3">
    <name type="scientific">Fregata magnificens</name>
    <name type="common">Magnificent frigatebird</name>
    <dbReference type="NCBI Taxonomy" id="37042"/>
    <lineage>
        <taxon>Eukaryota</taxon>
        <taxon>Metazoa</taxon>
        <taxon>Chordata</taxon>
        <taxon>Craniata</taxon>
        <taxon>Vertebrata</taxon>
        <taxon>Euteleostomi</taxon>
        <taxon>Archelosauria</taxon>
        <taxon>Archosauria</taxon>
        <taxon>Dinosauria</taxon>
        <taxon>Saurischia</taxon>
        <taxon>Theropoda</taxon>
        <taxon>Coelurosauria</taxon>
        <taxon>Aves</taxon>
        <taxon>Neognathae</taxon>
        <taxon>Neoaves</taxon>
        <taxon>Aequornithes</taxon>
        <taxon>Suliformes</taxon>
        <taxon>Fregatidae</taxon>
        <taxon>Fregata</taxon>
    </lineage>
</organism>
<dbReference type="Proteomes" id="UP000632118">
    <property type="component" value="Unassembled WGS sequence"/>
</dbReference>
<dbReference type="InterPro" id="IPR040673">
    <property type="entry name" value="CCDC81_HU_dom_2"/>
</dbReference>